<dbReference type="EMBL" id="JBHFEH010000025">
    <property type="protein sequence ID" value="KAL2052678.1"/>
    <property type="molecule type" value="Genomic_DNA"/>
</dbReference>
<gene>
    <name evidence="6" type="ORF">ABVK25_006918</name>
</gene>
<evidence type="ECO:0000313" key="7">
    <source>
        <dbReference type="Proteomes" id="UP001590951"/>
    </source>
</evidence>
<reference evidence="6 7" key="1">
    <citation type="submission" date="2024-09" db="EMBL/GenBank/DDBJ databases">
        <title>Rethinking Asexuality: The Enigmatic Case of Functional Sexual Genes in Lepraria (Stereocaulaceae).</title>
        <authorList>
            <person name="Doellman M."/>
            <person name="Sun Y."/>
            <person name="Barcenas-Pena A."/>
            <person name="Lumbsch H.T."/>
            <person name="Grewe F."/>
        </authorList>
    </citation>
    <scope>NUCLEOTIDE SEQUENCE [LARGE SCALE GENOMIC DNA]</scope>
    <source>
        <strain evidence="6 7">Grewe 0041</strain>
    </source>
</reference>
<protein>
    <recommendedName>
        <fullName evidence="5">PPPDE domain-containing protein</fullName>
    </recommendedName>
</protein>
<dbReference type="InterPro" id="IPR042266">
    <property type="entry name" value="PPPDE_sf"/>
</dbReference>
<evidence type="ECO:0000259" key="5">
    <source>
        <dbReference type="PROSITE" id="PS51858"/>
    </source>
</evidence>
<proteinExistence type="inferred from homology"/>
<feature type="compositionally biased region" description="Basic and acidic residues" evidence="4">
    <location>
        <begin position="229"/>
        <end position="246"/>
    </location>
</feature>
<keyword evidence="2" id="KW-0645">Protease</keyword>
<evidence type="ECO:0000256" key="1">
    <source>
        <dbReference type="ARBA" id="ARBA00008140"/>
    </source>
</evidence>
<dbReference type="InterPro" id="IPR008580">
    <property type="entry name" value="PPPDE_dom"/>
</dbReference>
<evidence type="ECO:0000256" key="2">
    <source>
        <dbReference type="ARBA" id="ARBA00022670"/>
    </source>
</evidence>
<feature type="domain" description="PPPDE" evidence="5">
    <location>
        <begin position="36"/>
        <end position="180"/>
    </location>
</feature>
<feature type="region of interest" description="Disordered" evidence="4">
    <location>
        <begin position="1"/>
        <end position="31"/>
    </location>
</feature>
<dbReference type="PANTHER" id="PTHR12378:SF80">
    <property type="entry name" value="IP06716P-RELATED"/>
    <property type="match status" value="1"/>
</dbReference>
<evidence type="ECO:0000256" key="3">
    <source>
        <dbReference type="ARBA" id="ARBA00022801"/>
    </source>
</evidence>
<dbReference type="SMART" id="SM01179">
    <property type="entry name" value="DUF862"/>
    <property type="match status" value="1"/>
</dbReference>
<evidence type="ECO:0000313" key="6">
    <source>
        <dbReference type="EMBL" id="KAL2052678.1"/>
    </source>
</evidence>
<feature type="compositionally biased region" description="Basic and acidic residues" evidence="4">
    <location>
        <begin position="1"/>
        <end position="11"/>
    </location>
</feature>
<comment type="caution">
    <text evidence="6">The sequence shown here is derived from an EMBL/GenBank/DDBJ whole genome shotgun (WGS) entry which is preliminary data.</text>
</comment>
<sequence>MAPEAYREENRPSSLPKPHIERPRGARRTSSSVPRTEIIVNVYDLLPPGKLASTLWFFGSSLLHTGVFIKSLNREYAFGGHDRPGMSGVYWTKPRMEPPGGTFRCELLQGFTFRPEHEIETIIKEVSQEFLGPSYNLLSNNCNHFTNHLCKRLIGKPAPSWLNRAASIGVALPCVVPREWIAPPDHDNADGELLEEDEEDERTSMLRQEYHRGRSFHSSSMDGEDDGWDSDRDRRKGGSGKGKDVVRGTAGRDIPASERAPPPRGRS</sequence>
<evidence type="ECO:0000256" key="4">
    <source>
        <dbReference type="SAM" id="MobiDB-lite"/>
    </source>
</evidence>
<keyword evidence="3" id="KW-0378">Hydrolase</keyword>
<feature type="region of interest" description="Disordered" evidence="4">
    <location>
        <begin position="182"/>
        <end position="267"/>
    </location>
</feature>
<dbReference type="PANTHER" id="PTHR12378">
    <property type="entry name" value="DESUMOYLATING ISOPEPTIDASE"/>
    <property type="match status" value="1"/>
</dbReference>
<dbReference type="Gene3D" id="3.90.1720.30">
    <property type="entry name" value="PPPDE domains"/>
    <property type="match status" value="1"/>
</dbReference>
<organism evidence="6 7">
    <name type="scientific">Lepraria finkii</name>
    <dbReference type="NCBI Taxonomy" id="1340010"/>
    <lineage>
        <taxon>Eukaryota</taxon>
        <taxon>Fungi</taxon>
        <taxon>Dikarya</taxon>
        <taxon>Ascomycota</taxon>
        <taxon>Pezizomycotina</taxon>
        <taxon>Lecanoromycetes</taxon>
        <taxon>OSLEUM clade</taxon>
        <taxon>Lecanoromycetidae</taxon>
        <taxon>Lecanorales</taxon>
        <taxon>Lecanorineae</taxon>
        <taxon>Stereocaulaceae</taxon>
        <taxon>Lepraria</taxon>
    </lineage>
</organism>
<accession>A0ABR4B480</accession>
<dbReference type="PROSITE" id="PS51858">
    <property type="entry name" value="PPPDE"/>
    <property type="match status" value="1"/>
</dbReference>
<dbReference type="Pfam" id="PF05903">
    <property type="entry name" value="Peptidase_C97"/>
    <property type="match status" value="1"/>
</dbReference>
<keyword evidence="7" id="KW-1185">Reference proteome</keyword>
<name>A0ABR4B480_9LECA</name>
<comment type="similarity">
    <text evidence="1">Belongs to the DeSI family.</text>
</comment>
<dbReference type="Proteomes" id="UP001590951">
    <property type="component" value="Unassembled WGS sequence"/>
</dbReference>
<feature type="compositionally biased region" description="Basic and acidic residues" evidence="4">
    <location>
        <begin position="202"/>
        <end position="212"/>
    </location>
</feature>
<feature type="compositionally biased region" description="Acidic residues" evidence="4">
    <location>
        <begin position="190"/>
        <end position="201"/>
    </location>
</feature>